<evidence type="ECO:0008006" key="4">
    <source>
        <dbReference type="Google" id="ProtNLM"/>
    </source>
</evidence>
<dbReference type="InterPro" id="IPR009339">
    <property type="entry name" value="DUF998"/>
</dbReference>
<feature type="transmembrane region" description="Helical" evidence="1">
    <location>
        <begin position="149"/>
        <end position="171"/>
    </location>
</feature>
<accession>A0A1I6G4J7</accession>
<keyword evidence="1" id="KW-0812">Transmembrane</keyword>
<name>A0A1I6G4J7_9EURY</name>
<keyword evidence="1" id="KW-1133">Transmembrane helix</keyword>
<gene>
    <name evidence="2" type="ORF">SAMN04488124_0854</name>
</gene>
<evidence type="ECO:0000256" key="1">
    <source>
        <dbReference type="SAM" id="Phobius"/>
    </source>
</evidence>
<feature type="transmembrane region" description="Helical" evidence="1">
    <location>
        <begin position="50"/>
        <end position="71"/>
    </location>
</feature>
<dbReference type="STRING" id="555875.SAMN04488124_0854"/>
<feature type="transmembrane region" description="Helical" evidence="1">
    <location>
        <begin position="12"/>
        <end position="30"/>
    </location>
</feature>
<dbReference type="Pfam" id="PF06197">
    <property type="entry name" value="DUF998"/>
    <property type="match status" value="1"/>
</dbReference>
<sequence>MKDIRLGVRPGIVACLSASMLALAVAPLFVPAGYSWVAHTTSESAAQGVTGAWVARLGFLLFGLAVVRLAVERRSDWGRLAAVFHFGFGLSMVTTATFSTRAWDPAVPFDPVEDAAHSVAATAVGFCFAFGVLAFVYRRWTAGRPVRRLDFSALFATVAVPASMAVFAGYAGVLQRSMFALAYVWYLRECRVHSDDTGGDPAE</sequence>
<reference evidence="3" key="1">
    <citation type="submission" date="2016-10" db="EMBL/GenBank/DDBJ databases">
        <authorList>
            <person name="Varghese N."/>
            <person name="Submissions S."/>
        </authorList>
    </citation>
    <scope>NUCLEOTIDE SEQUENCE [LARGE SCALE GENOMIC DNA]</scope>
    <source>
        <strain evidence="3">CGMCC 1.8711</strain>
    </source>
</reference>
<dbReference type="AlphaFoldDB" id="A0A1I6G4J7"/>
<feature type="transmembrane region" description="Helical" evidence="1">
    <location>
        <begin position="115"/>
        <end position="137"/>
    </location>
</feature>
<dbReference type="RefSeq" id="WP_089877032.1">
    <property type="nucleotide sequence ID" value="NZ_FOYS01000001.1"/>
</dbReference>
<dbReference type="Proteomes" id="UP000243250">
    <property type="component" value="Unassembled WGS sequence"/>
</dbReference>
<keyword evidence="1" id="KW-0472">Membrane</keyword>
<feature type="transmembrane region" description="Helical" evidence="1">
    <location>
        <begin position="83"/>
        <end position="103"/>
    </location>
</feature>
<dbReference type="EMBL" id="FOYS01000001">
    <property type="protein sequence ID" value="SFR37071.1"/>
    <property type="molecule type" value="Genomic_DNA"/>
</dbReference>
<proteinExistence type="predicted"/>
<keyword evidence="3" id="KW-1185">Reference proteome</keyword>
<evidence type="ECO:0000313" key="2">
    <source>
        <dbReference type="EMBL" id="SFR37071.1"/>
    </source>
</evidence>
<dbReference type="OrthoDB" id="380076at2157"/>
<organism evidence="2 3">
    <name type="scientific">Halogeometricum limi</name>
    <dbReference type="NCBI Taxonomy" id="555875"/>
    <lineage>
        <taxon>Archaea</taxon>
        <taxon>Methanobacteriati</taxon>
        <taxon>Methanobacteriota</taxon>
        <taxon>Stenosarchaea group</taxon>
        <taxon>Halobacteria</taxon>
        <taxon>Halobacteriales</taxon>
        <taxon>Haloferacaceae</taxon>
        <taxon>Halogeometricum</taxon>
    </lineage>
</organism>
<protein>
    <recommendedName>
        <fullName evidence="4">DUF998 domain-containing protein</fullName>
    </recommendedName>
</protein>
<evidence type="ECO:0000313" key="3">
    <source>
        <dbReference type="Proteomes" id="UP000243250"/>
    </source>
</evidence>